<protein>
    <recommendedName>
        <fullName evidence="9">Mitochondrial import inner membrane translocase subunit</fullName>
    </recommendedName>
</protein>
<evidence type="ECO:0000256" key="9">
    <source>
        <dbReference type="RuleBase" id="RU367043"/>
    </source>
</evidence>
<dbReference type="OrthoDB" id="274922at2759"/>
<dbReference type="PANTHER" id="PTHR11038">
    <property type="entry name" value="MITOCHONDRIAL IMPORT INNER MEMBRANE TRANSLOCASE SUBUNIT TIM10"/>
    <property type="match status" value="1"/>
</dbReference>
<dbReference type="InterPro" id="IPR035427">
    <property type="entry name" value="Tim10-like_dom_sf"/>
</dbReference>
<feature type="domain" description="Tim10-like" evidence="10">
    <location>
        <begin position="4"/>
        <end position="62"/>
    </location>
</feature>
<keyword evidence="9" id="KW-0999">Mitochondrion inner membrane</keyword>
<keyword evidence="6 9" id="KW-0811">Translocation</keyword>
<dbReference type="GO" id="GO:0005743">
    <property type="term" value="C:mitochondrial inner membrane"/>
    <property type="evidence" value="ECO:0007669"/>
    <property type="project" value="UniProtKB-SubCell"/>
</dbReference>
<dbReference type="GO" id="GO:0046872">
    <property type="term" value="F:metal ion binding"/>
    <property type="evidence" value="ECO:0007669"/>
    <property type="project" value="UniProtKB-KW"/>
</dbReference>
<keyword evidence="2 9" id="KW-0813">Transport</keyword>
<comment type="caution">
    <text evidence="11">The sequence shown here is derived from an EMBL/GenBank/DDBJ whole genome shotgun (WGS) entry which is preliminary data.</text>
</comment>
<dbReference type="InterPro" id="IPR004217">
    <property type="entry name" value="Tim10-like"/>
</dbReference>
<dbReference type="Pfam" id="PF02953">
    <property type="entry name" value="zf-Tim10_DDP"/>
    <property type="match status" value="1"/>
</dbReference>
<evidence type="ECO:0000256" key="4">
    <source>
        <dbReference type="ARBA" id="ARBA00022833"/>
    </source>
</evidence>
<keyword evidence="3" id="KW-0479">Metal-binding</keyword>
<evidence type="ECO:0000256" key="5">
    <source>
        <dbReference type="ARBA" id="ARBA00022927"/>
    </source>
</evidence>
<evidence type="ECO:0000256" key="1">
    <source>
        <dbReference type="ARBA" id="ARBA00006720"/>
    </source>
</evidence>
<organism evidence="11 12">
    <name type="scientific">Diacronema lutheri</name>
    <name type="common">Unicellular marine alga</name>
    <name type="synonym">Monochrysis lutheri</name>
    <dbReference type="NCBI Taxonomy" id="2081491"/>
    <lineage>
        <taxon>Eukaryota</taxon>
        <taxon>Haptista</taxon>
        <taxon>Haptophyta</taxon>
        <taxon>Pavlovophyceae</taxon>
        <taxon>Pavlovales</taxon>
        <taxon>Pavlovaceae</taxon>
        <taxon>Diacronema</taxon>
    </lineage>
</organism>
<dbReference type="PANTHER" id="PTHR11038:SF16">
    <property type="entry name" value="MITOCHONDRIAL IMPORT INNER MEMBRANE TRANSLOCASE SUBUNIT TIM10"/>
    <property type="match status" value="1"/>
</dbReference>
<keyword evidence="9" id="KW-0472">Membrane</keyword>
<evidence type="ECO:0000256" key="6">
    <source>
        <dbReference type="ARBA" id="ARBA00023010"/>
    </source>
</evidence>
<proteinExistence type="inferred from homology"/>
<evidence type="ECO:0000259" key="10">
    <source>
        <dbReference type="Pfam" id="PF02953"/>
    </source>
</evidence>
<evidence type="ECO:0000256" key="7">
    <source>
        <dbReference type="ARBA" id="ARBA00023128"/>
    </source>
</evidence>
<evidence type="ECO:0000256" key="3">
    <source>
        <dbReference type="ARBA" id="ARBA00022723"/>
    </source>
</evidence>
<dbReference type="SUPFAM" id="SSF144122">
    <property type="entry name" value="Tim10-like"/>
    <property type="match status" value="1"/>
</dbReference>
<keyword evidence="8 9" id="KW-1015">Disulfide bond</keyword>
<dbReference type="Gene3D" id="1.10.287.810">
    <property type="entry name" value="Mitochondrial import inner membrane translocase subunit tim13 like domains"/>
    <property type="match status" value="1"/>
</dbReference>
<dbReference type="OMA" id="HEMEAMT"/>
<comment type="subcellular location">
    <subcellularLocation>
        <location evidence="9">Mitochondrion inner membrane</location>
        <topology evidence="9">Peripheral membrane protein</topology>
        <orientation evidence="9">Intermembrane side</orientation>
    </subcellularLocation>
</comment>
<dbReference type="EMBL" id="JAGTXO010000001">
    <property type="protein sequence ID" value="KAG8470620.1"/>
    <property type="molecule type" value="Genomic_DNA"/>
</dbReference>
<keyword evidence="12" id="KW-1185">Reference proteome</keyword>
<dbReference type="GO" id="GO:0015031">
    <property type="term" value="P:protein transport"/>
    <property type="evidence" value="ECO:0007669"/>
    <property type="project" value="UniProtKB-KW"/>
</dbReference>
<dbReference type="GO" id="GO:0045039">
    <property type="term" value="P:protein insertion into mitochondrial inner membrane"/>
    <property type="evidence" value="ECO:0007669"/>
    <property type="project" value="TreeGrafter"/>
</dbReference>
<evidence type="ECO:0000313" key="11">
    <source>
        <dbReference type="EMBL" id="KAG8470620.1"/>
    </source>
</evidence>
<comment type="similarity">
    <text evidence="1 9">Belongs to the small Tim family.</text>
</comment>
<keyword evidence="5 9" id="KW-0653">Protein transport</keyword>
<dbReference type="Proteomes" id="UP000751190">
    <property type="component" value="Unassembled WGS sequence"/>
</dbReference>
<dbReference type="AlphaFoldDB" id="A0A8J5Y358"/>
<evidence type="ECO:0000256" key="2">
    <source>
        <dbReference type="ARBA" id="ARBA00022448"/>
    </source>
</evidence>
<comment type="subunit">
    <text evidence="9">Heterohexamer.</text>
</comment>
<name>A0A8J5Y358_DIALT</name>
<sequence>MSGQQMELEAMADMFNKMVDQCFKKCVAEYRESDLSVGESTCVDRCVHKYWGAHQKVQDILQKQMQAGGPSARPM</sequence>
<comment type="function">
    <text evidence="9">Mitochondrial intermembrane chaperone that participates in the import and insertion of some multi-pass transmembrane proteins into the mitochondrial inner membrane. Also required for the transfer of beta-barrel precursors from the TOM complex to the sorting and assembly machinery (SAM complex) of the outer membrane. Acts as a chaperone-like protein that protects the hydrophobic precursors from aggregation and guide them through the mitochondrial intermembrane space.</text>
</comment>
<comment type="domain">
    <text evidence="9">The twin CX3C motif contains 4 conserved Cys residues that form 2 disulfide bonds in the mitochondrial intermembrane space.</text>
</comment>
<reference evidence="11" key="1">
    <citation type="submission" date="2021-05" db="EMBL/GenBank/DDBJ databases">
        <title>The genome of the haptophyte Pavlova lutheri (Diacronema luteri, Pavlovales) - a model for lipid biosynthesis in eukaryotic algae.</title>
        <authorList>
            <person name="Hulatt C.J."/>
            <person name="Posewitz M.C."/>
        </authorList>
    </citation>
    <scope>NUCLEOTIDE SEQUENCE</scope>
    <source>
        <strain evidence="11">NIVA-4/92</strain>
    </source>
</reference>
<evidence type="ECO:0000256" key="8">
    <source>
        <dbReference type="ARBA" id="ARBA00023157"/>
    </source>
</evidence>
<keyword evidence="4" id="KW-0862">Zinc</keyword>
<accession>A0A8J5Y358</accession>
<evidence type="ECO:0000313" key="12">
    <source>
        <dbReference type="Proteomes" id="UP000751190"/>
    </source>
</evidence>
<keyword evidence="9" id="KW-0143">Chaperone</keyword>
<gene>
    <name evidence="11" type="ORF">KFE25_009041</name>
</gene>
<keyword evidence="7 9" id="KW-0496">Mitochondrion</keyword>